<keyword evidence="2" id="KW-1185">Reference proteome</keyword>
<dbReference type="PANTHER" id="PTHR34472:SF1">
    <property type="entry name" value="SULFUR CARRIER PROTEIN THIS"/>
    <property type="match status" value="1"/>
</dbReference>
<dbReference type="Pfam" id="PF02597">
    <property type="entry name" value="ThiS"/>
    <property type="match status" value="1"/>
</dbReference>
<accession>A0ABY9XIR5</accession>
<dbReference type="NCBIfam" id="TIGR01683">
    <property type="entry name" value="thiS"/>
    <property type="match status" value="1"/>
</dbReference>
<dbReference type="InterPro" id="IPR016155">
    <property type="entry name" value="Mopterin_synth/thiamin_S_b"/>
</dbReference>
<evidence type="ECO:0000313" key="2">
    <source>
        <dbReference type="Proteomes" id="UP001300348"/>
    </source>
</evidence>
<dbReference type="Proteomes" id="UP001300348">
    <property type="component" value="Chromosome"/>
</dbReference>
<reference evidence="1 2" key="1">
    <citation type="journal article" date="2023" name="Access Microbiol">
        <title>The genome of a steinernematid-associated Pseudomonas piscis bacterium encodes the biosynthesis of insect toxins.</title>
        <authorList>
            <person name="Awori R.M."/>
            <person name="Hendre P."/>
            <person name="Amugune N.O."/>
        </authorList>
    </citation>
    <scope>NUCLEOTIDE SEQUENCE [LARGE SCALE GENOMIC DNA]</scope>
    <source>
        <strain evidence="1 2">97</strain>
    </source>
</reference>
<organism evidence="1 2">
    <name type="scientific">Xenorhabdus griffiniae</name>
    <dbReference type="NCBI Taxonomy" id="351672"/>
    <lineage>
        <taxon>Bacteria</taxon>
        <taxon>Pseudomonadati</taxon>
        <taxon>Pseudomonadota</taxon>
        <taxon>Gammaproteobacteria</taxon>
        <taxon>Enterobacterales</taxon>
        <taxon>Morganellaceae</taxon>
        <taxon>Xenorhabdus</taxon>
    </lineage>
</organism>
<dbReference type="Gene3D" id="3.10.20.30">
    <property type="match status" value="1"/>
</dbReference>
<dbReference type="CDD" id="cd00565">
    <property type="entry name" value="Ubl_ThiS"/>
    <property type="match status" value="1"/>
</dbReference>
<protein>
    <submittedName>
        <fullName evidence="1">Sulfur carrier protein ThiS</fullName>
    </submittedName>
</protein>
<sequence length="76" mass="8572">MNIIVNDQPVTLNAPMTVQQFLEHQFLEHQLLEHIERPQSGTALAINQTIIPRSEWQTHQINDGDSILLFQAIAGG</sequence>
<dbReference type="PANTHER" id="PTHR34472">
    <property type="entry name" value="SULFUR CARRIER PROTEIN THIS"/>
    <property type="match status" value="1"/>
</dbReference>
<dbReference type="InterPro" id="IPR012675">
    <property type="entry name" value="Beta-grasp_dom_sf"/>
</dbReference>
<dbReference type="GeneID" id="88854251"/>
<proteinExistence type="predicted"/>
<name>A0ABY9XIR5_9GAMM</name>
<dbReference type="EMBL" id="CP133647">
    <property type="protein sequence ID" value="WNH02504.1"/>
    <property type="molecule type" value="Genomic_DNA"/>
</dbReference>
<gene>
    <name evidence="1" type="primary">thiS</name>
    <name evidence="1" type="ORF">QL112_001800</name>
</gene>
<dbReference type="InterPro" id="IPR003749">
    <property type="entry name" value="ThiS/MoaD-like"/>
</dbReference>
<dbReference type="SUPFAM" id="SSF54285">
    <property type="entry name" value="MoaD/ThiS"/>
    <property type="match status" value="1"/>
</dbReference>
<dbReference type="InterPro" id="IPR010035">
    <property type="entry name" value="Thi_S"/>
</dbReference>
<evidence type="ECO:0000313" key="1">
    <source>
        <dbReference type="EMBL" id="WNH02504.1"/>
    </source>
</evidence>
<dbReference type="RefSeq" id="WP_189759092.1">
    <property type="nucleotide sequence ID" value="NZ_CAWPOC010000046.1"/>
</dbReference>